<gene>
    <name evidence="3" type="ORF">METZ01_LOCUS469578</name>
</gene>
<dbReference type="GO" id="GO:0009234">
    <property type="term" value="P:menaquinone biosynthetic process"/>
    <property type="evidence" value="ECO:0007669"/>
    <property type="project" value="UniProtKB-KW"/>
</dbReference>
<organism evidence="3">
    <name type="scientific">marine metagenome</name>
    <dbReference type="NCBI Taxonomy" id="408172"/>
    <lineage>
        <taxon>unclassified sequences</taxon>
        <taxon>metagenomes</taxon>
        <taxon>ecological metagenomes</taxon>
    </lineage>
</organism>
<protein>
    <recommendedName>
        <fullName evidence="4">SsuA/THI5-like domain-containing protein</fullName>
    </recommendedName>
</protein>
<feature type="non-terminal residue" evidence="3">
    <location>
        <position position="116"/>
    </location>
</feature>
<dbReference type="PANTHER" id="PTHR37690">
    <property type="entry name" value="CHORISMATE DEHYDRATASE"/>
    <property type="match status" value="1"/>
</dbReference>
<evidence type="ECO:0000256" key="2">
    <source>
        <dbReference type="ARBA" id="ARBA00023239"/>
    </source>
</evidence>
<dbReference type="GO" id="GO:0016829">
    <property type="term" value="F:lyase activity"/>
    <property type="evidence" value="ECO:0007669"/>
    <property type="project" value="UniProtKB-KW"/>
</dbReference>
<dbReference type="PANTHER" id="PTHR37690:SF1">
    <property type="entry name" value="CHORISMATE DEHYDRATASE"/>
    <property type="match status" value="1"/>
</dbReference>
<dbReference type="Pfam" id="PF02621">
    <property type="entry name" value="VitK2_biosynth"/>
    <property type="match status" value="1"/>
</dbReference>
<dbReference type="AlphaFoldDB" id="A0A383BA12"/>
<keyword evidence="2" id="KW-0456">Lyase</keyword>
<evidence type="ECO:0008006" key="4">
    <source>
        <dbReference type="Google" id="ProtNLM"/>
    </source>
</evidence>
<accession>A0A383BA12</accession>
<evidence type="ECO:0000313" key="3">
    <source>
        <dbReference type="EMBL" id="SVE16724.1"/>
    </source>
</evidence>
<keyword evidence="1" id="KW-0474">Menaquinone biosynthesis</keyword>
<evidence type="ECO:0000256" key="1">
    <source>
        <dbReference type="ARBA" id="ARBA00022428"/>
    </source>
</evidence>
<proteinExistence type="predicted"/>
<reference evidence="3" key="1">
    <citation type="submission" date="2018-05" db="EMBL/GenBank/DDBJ databases">
        <authorList>
            <person name="Lanie J.A."/>
            <person name="Ng W.-L."/>
            <person name="Kazmierczak K.M."/>
            <person name="Andrzejewski T.M."/>
            <person name="Davidsen T.M."/>
            <person name="Wayne K.J."/>
            <person name="Tettelin H."/>
            <person name="Glass J.I."/>
            <person name="Rusch D."/>
            <person name="Podicherti R."/>
            <person name="Tsui H.-C.T."/>
            <person name="Winkler M.E."/>
        </authorList>
    </citation>
    <scope>NUCLEOTIDE SEQUENCE</scope>
</reference>
<dbReference type="InterPro" id="IPR030868">
    <property type="entry name" value="MqnA"/>
</dbReference>
<sequence>MTYLNSEVFYWRLSKTSFNLVPMPPRAMAAALERGDLAAGPLPIAEILRMNGQVRSLGDLGVSSHGAAKSVFLFSRVPVTKLSGASIAVTSHTATSIQLLRVLFNDFWKVSDHKFV</sequence>
<dbReference type="Gene3D" id="3.40.190.10">
    <property type="entry name" value="Periplasmic binding protein-like II"/>
    <property type="match status" value="1"/>
</dbReference>
<dbReference type="SUPFAM" id="SSF53850">
    <property type="entry name" value="Periplasmic binding protein-like II"/>
    <property type="match status" value="1"/>
</dbReference>
<dbReference type="EMBL" id="UINC01198660">
    <property type="protein sequence ID" value="SVE16724.1"/>
    <property type="molecule type" value="Genomic_DNA"/>
</dbReference>
<dbReference type="InterPro" id="IPR003773">
    <property type="entry name" value="Menaquinone_biosynth"/>
</dbReference>
<name>A0A383BA12_9ZZZZ</name>